<accession>A0A174CRR7</accession>
<dbReference type="Gene3D" id="3.40.50.150">
    <property type="entry name" value="Vaccinia Virus protein VP39"/>
    <property type="match status" value="1"/>
</dbReference>
<gene>
    <name evidence="2" type="primary">rebM</name>
    <name evidence="2" type="ORF">ERS852471_01048</name>
</gene>
<dbReference type="InterPro" id="IPR013216">
    <property type="entry name" value="Methyltransf_11"/>
</dbReference>
<keyword evidence="2" id="KW-0808">Transferase</keyword>
<evidence type="ECO:0000259" key="1">
    <source>
        <dbReference type="Pfam" id="PF08241"/>
    </source>
</evidence>
<proteinExistence type="predicted"/>
<dbReference type="OrthoDB" id="5522265at2"/>
<protein>
    <submittedName>
        <fullName evidence="2">Methyltransferase</fullName>
        <ecNumber evidence="2">2.1.1.-</ecNumber>
    </submittedName>
</protein>
<dbReference type="PANTHER" id="PTHR43591:SF24">
    <property type="entry name" value="2-METHOXY-6-POLYPRENYL-1,4-BENZOQUINOL METHYLASE, MITOCHONDRIAL"/>
    <property type="match status" value="1"/>
</dbReference>
<dbReference type="SUPFAM" id="SSF53335">
    <property type="entry name" value="S-adenosyl-L-methionine-dependent methyltransferases"/>
    <property type="match status" value="1"/>
</dbReference>
<evidence type="ECO:0000313" key="2">
    <source>
        <dbReference type="EMBL" id="CUO16251.1"/>
    </source>
</evidence>
<dbReference type="CDD" id="cd02440">
    <property type="entry name" value="AdoMet_MTases"/>
    <property type="match status" value="1"/>
</dbReference>
<dbReference type="AlphaFoldDB" id="A0A174CRR7"/>
<keyword evidence="2" id="KW-0489">Methyltransferase</keyword>
<dbReference type="RefSeq" id="WP_055264583.1">
    <property type="nucleotide sequence ID" value="NZ_CABIXQ010000006.1"/>
</dbReference>
<dbReference type="EC" id="2.1.1.-" evidence="2"/>
<dbReference type="GO" id="GO:0032259">
    <property type="term" value="P:methylation"/>
    <property type="evidence" value="ECO:0007669"/>
    <property type="project" value="UniProtKB-KW"/>
</dbReference>
<reference evidence="2 3" key="1">
    <citation type="submission" date="2015-09" db="EMBL/GenBank/DDBJ databases">
        <authorList>
            <consortium name="Pathogen Informatics"/>
        </authorList>
    </citation>
    <scope>NUCLEOTIDE SEQUENCE [LARGE SCALE GENOMIC DNA]</scope>
    <source>
        <strain evidence="2 3">2789STDY5834856</strain>
    </source>
</reference>
<dbReference type="InterPro" id="IPR029063">
    <property type="entry name" value="SAM-dependent_MTases_sf"/>
</dbReference>
<dbReference type="GO" id="GO:0008757">
    <property type="term" value="F:S-adenosylmethionine-dependent methyltransferase activity"/>
    <property type="evidence" value="ECO:0007669"/>
    <property type="project" value="InterPro"/>
</dbReference>
<organism evidence="2 3">
    <name type="scientific">Clostridium disporicum</name>
    <dbReference type="NCBI Taxonomy" id="84024"/>
    <lineage>
        <taxon>Bacteria</taxon>
        <taxon>Bacillati</taxon>
        <taxon>Bacillota</taxon>
        <taxon>Clostridia</taxon>
        <taxon>Eubacteriales</taxon>
        <taxon>Clostridiaceae</taxon>
        <taxon>Clostridium</taxon>
    </lineage>
</organism>
<dbReference type="Proteomes" id="UP000095594">
    <property type="component" value="Unassembled WGS sequence"/>
</dbReference>
<name>A0A174CRR7_9CLOT</name>
<evidence type="ECO:0000313" key="3">
    <source>
        <dbReference type="Proteomes" id="UP000095594"/>
    </source>
</evidence>
<dbReference type="EMBL" id="CYZX01000006">
    <property type="protein sequence ID" value="CUO16251.1"/>
    <property type="molecule type" value="Genomic_DNA"/>
</dbReference>
<dbReference type="PANTHER" id="PTHR43591">
    <property type="entry name" value="METHYLTRANSFERASE"/>
    <property type="match status" value="1"/>
</dbReference>
<feature type="domain" description="Methyltransferase type 11" evidence="1">
    <location>
        <begin position="57"/>
        <end position="151"/>
    </location>
</feature>
<dbReference type="Pfam" id="PF08241">
    <property type="entry name" value="Methyltransf_11"/>
    <property type="match status" value="1"/>
</dbReference>
<sequence length="255" mass="29674">MSNLLNDIEKYWTNRADGYSSVNKGELATVQKDKWLDEIEKNLNELSNKPKENIKVLDIGCGPGFFSIILARAGYKVTAVDYTSKMIEKAKENCGDIADKITFIKMDAQNLKFDDESFDVVISRNLTWNLEKPDMAYKEWIRVLKKNGILLNFDANWYHHLFDDEKRKEYEEDRNRVANSNLEDHYTCTDIESMEEIAKKVPLSRIIRPQWDILTLNKLGVTSVNVDLDIWKSLWSEEEKANYASTPMFLVKTIK</sequence>